<sequence length="298" mass="34030">MKPNLTLLTILFLSLSGSVFSHTQDTPHVKENAYFGECPPGLVPKVFEPKIVSPNGEFESGTFTPDMKSYYFTRAIGEDKKRGFFVIHKENNQWGKVSETDLRWPQFSYDGSKMFIGKMYRERDGNGWSELKSPGAFIKHMAHGRSVSASGTYYFTGYKKRGVVGALYYSRLINGEYEEPIKLRDDMNQGEYIAGSMIAPDESYLIWSVQRAEGFGQSDLYISFKEQNGTWSKVINMGATINTEKQESSPQLSPDGKYFFFIRGDWHVNGSGKRVYEGKQHWVDIQVIKNLRLKSEFT</sequence>
<dbReference type="Proteomes" id="UP000061457">
    <property type="component" value="Chromosome I"/>
</dbReference>
<evidence type="ECO:0000313" key="2">
    <source>
        <dbReference type="EMBL" id="ALO43772.1"/>
    </source>
</evidence>
<feature type="signal peptide" evidence="1">
    <location>
        <begin position="1"/>
        <end position="23"/>
    </location>
</feature>
<dbReference type="Pfam" id="PF07676">
    <property type="entry name" value="PD40"/>
    <property type="match status" value="1"/>
</dbReference>
<dbReference type="AlphaFoldDB" id="A0A0S2K5Z2"/>
<reference evidence="2 3" key="1">
    <citation type="submission" date="2015-11" db="EMBL/GenBank/DDBJ databases">
        <authorList>
            <person name="Zhang Y."/>
            <person name="Guo Z."/>
        </authorList>
    </citation>
    <scope>NUCLEOTIDE SEQUENCE [LARGE SCALE GENOMIC DNA]</scope>
    <source>
        <strain evidence="2 3">KCTC 12086</strain>
    </source>
</reference>
<dbReference type="STRING" id="161398.PP2015_3296"/>
<name>A0A0S2K5Z2_9GAMM</name>
<feature type="chain" id="PRO_5006601162" evidence="1">
    <location>
        <begin position="24"/>
        <end position="298"/>
    </location>
</feature>
<dbReference type="KEGG" id="pphe:PP2015_3296"/>
<dbReference type="OrthoDB" id="9790554at2"/>
<dbReference type="EMBL" id="CP013187">
    <property type="protein sequence ID" value="ALO43772.1"/>
    <property type="molecule type" value="Genomic_DNA"/>
</dbReference>
<gene>
    <name evidence="2" type="ORF">PP2015_3296</name>
</gene>
<accession>A0A0S2K5Z2</accession>
<evidence type="ECO:0000313" key="3">
    <source>
        <dbReference type="Proteomes" id="UP000061457"/>
    </source>
</evidence>
<dbReference type="SUPFAM" id="SSF82171">
    <property type="entry name" value="DPP6 N-terminal domain-like"/>
    <property type="match status" value="1"/>
</dbReference>
<evidence type="ECO:0000256" key="1">
    <source>
        <dbReference type="SAM" id="SignalP"/>
    </source>
</evidence>
<dbReference type="RefSeq" id="WP_058031414.1">
    <property type="nucleotide sequence ID" value="NZ_CP013187.1"/>
</dbReference>
<keyword evidence="3" id="KW-1185">Reference proteome</keyword>
<proteinExistence type="predicted"/>
<keyword evidence="1" id="KW-0732">Signal</keyword>
<protein>
    <submittedName>
        <fullName evidence="2">Uncharacterized protein</fullName>
    </submittedName>
</protein>
<dbReference type="InterPro" id="IPR011659">
    <property type="entry name" value="WD40"/>
</dbReference>
<organism evidence="2 3">
    <name type="scientific">Pseudoalteromonas phenolica</name>
    <dbReference type="NCBI Taxonomy" id="161398"/>
    <lineage>
        <taxon>Bacteria</taxon>
        <taxon>Pseudomonadati</taxon>
        <taxon>Pseudomonadota</taxon>
        <taxon>Gammaproteobacteria</taxon>
        <taxon>Alteromonadales</taxon>
        <taxon>Pseudoalteromonadaceae</taxon>
        <taxon>Pseudoalteromonas</taxon>
    </lineage>
</organism>
<dbReference type="PATRIC" id="fig|161398.10.peg.3360"/>